<dbReference type="OrthoDB" id="4427098at2"/>
<reference evidence="2 3" key="1">
    <citation type="journal article" date="2012" name="BMC Genomics">
        <title>Complete genome sequence, lifestyle, and multi-drug resistance of the human pathogen Corynebacterium resistens DSM 45100 isolated from blood samples of a leukemia patient.</title>
        <authorList>
            <person name="Schroder J."/>
            <person name="Maus I."/>
            <person name="Meyer K."/>
            <person name="Wordemann S."/>
            <person name="Blom J."/>
            <person name="Jaenicke S."/>
            <person name="Schneider J."/>
            <person name="Trost E."/>
            <person name="Tauch A."/>
        </authorList>
    </citation>
    <scope>NUCLEOTIDE SEQUENCE [LARGE SCALE GENOMIC DNA]</scope>
    <source>
        <strain evidence="3">DSM 45100 / JCM 12819 / CCUG 50093 / GTC 2026 / SICGH 158</strain>
    </source>
</reference>
<dbReference type="KEGG" id="crd:CRES_1810"/>
<dbReference type="RefSeq" id="WP_013889149.1">
    <property type="nucleotide sequence ID" value="NC_015673.1"/>
</dbReference>
<keyword evidence="1" id="KW-0812">Transmembrane</keyword>
<dbReference type="Proteomes" id="UP000000492">
    <property type="component" value="Chromosome"/>
</dbReference>
<feature type="transmembrane region" description="Helical" evidence="1">
    <location>
        <begin position="105"/>
        <end position="123"/>
    </location>
</feature>
<evidence type="ECO:0000256" key="1">
    <source>
        <dbReference type="SAM" id="Phobius"/>
    </source>
</evidence>
<feature type="transmembrane region" description="Helical" evidence="1">
    <location>
        <begin position="16"/>
        <end position="35"/>
    </location>
</feature>
<proteinExistence type="predicted"/>
<feature type="transmembrane region" description="Helical" evidence="1">
    <location>
        <begin position="80"/>
        <end position="99"/>
    </location>
</feature>
<keyword evidence="1" id="KW-1133">Transmembrane helix</keyword>
<gene>
    <name evidence="2" type="ordered locus">CRES_1810</name>
</gene>
<sequence length="137" mass="15055">MNSSATNAQPVIQPPLAVRVVGSVLLGLAVATMAMPLSNGIKVILLILAVGGAMMFTFSHPYRRDVRTEVEKRGERYRTSVNQIMPLFPLWLALMILPAFALNSWVIALIVAVIAGGYAWMVYPHIDGTKHIRPMQN</sequence>
<keyword evidence="1" id="KW-0472">Membrane</keyword>
<dbReference type="HOGENOM" id="CLU_1882247_0_0_11"/>
<accession>F8E1U9</accession>
<keyword evidence="3" id="KW-1185">Reference proteome</keyword>
<dbReference type="AlphaFoldDB" id="F8E1U9"/>
<dbReference type="EMBL" id="CP002857">
    <property type="protein sequence ID" value="AEI10162.1"/>
    <property type="molecule type" value="Genomic_DNA"/>
</dbReference>
<protein>
    <submittedName>
        <fullName evidence="2">Membrane protein</fullName>
    </submittedName>
</protein>
<name>F8E1U9_CORRG</name>
<feature type="transmembrane region" description="Helical" evidence="1">
    <location>
        <begin position="41"/>
        <end position="59"/>
    </location>
</feature>
<organism evidence="2 3">
    <name type="scientific">Corynebacterium resistens (strain DSM 45100 / JCM 12819 / GTC 2026 / SICGH 158)</name>
    <dbReference type="NCBI Taxonomy" id="662755"/>
    <lineage>
        <taxon>Bacteria</taxon>
        <taxon>Bacillati</taxon>
        <taxon>Actinomycetota</taxon>
        <taxon>Actinomycetes</taxon>
        <taxon>Mycobacteriales</taxon>
        <taxon>Corynebacteriaceae</taxon>
        <taxon>Corynebacterium</taxon>
    </lineage>
</organism>
<dbReference type="eggNOG" id="ENOG5031XJX">
    <property type="taxonomic scope" value="Bacteria"/>
</dbReference>
<evidence type="ECO:0000313" key="3">
    <source>
        <dbReference type="Proteomes" id="UP000000492"/>
    </source>
</evidence>
<evidence type="ECO:0000313" key="2">
    <source>
        <dbReference type="EMBL" id="AEI10162.1"/>
    </source>
</evidence>